<keyword evidence="2" id="KW-1185">Reference proteome</keyword>
<gene>
    <name evidence="1" type="ORF">DL89DRAFT_146189</name>
</gene>
<sequence>MPGCTRVDRGSRGGGGRVDATLLLEAWPVACNPGVAHAAVGALCREFLTGGIQHWAAEGLSGTRAVGLDTAAPHRTGPSTDVGAGAAASRTVPMHLVGAQQAVGDAAGWSPACASGVVRDETPACPGSERSVRVATGNSAFRLFAELEDACPPAQVVQDTTVAARHHGPATTVDCCRTGHTWTRGPACGRGLRRGAVLRSRVTLPNTLRVGRKLAAVAAGVSEGRAEQGPGAGRCIGGGVVHRQCAPAPGPTGQLGPCLASVRGSAGVEPPDSDSSPLFSASVAPEGLALALWALGHVAAAVDDCAGPCASVRRVQGVWRSSGLVDDEGGEVWPSASAGQFQNPLLAGTLTCWKESVEARVSAAIEQWNDEGVLRCGEAETCCCATSYAMLADDLLSLLQ</sequence>
<dbReference type="EMBL" id="MCFD01000055">
    <property type="protein sequence ID" value="ORX64958.1"/>
    <property type="molecule type" value="Genomic_DNA"/>
</dbReference>
<dbReference type="Proteomes" id="UP000193922">
    <property type="component" value="Unassembled WGS sequence"/>
</dbReference>
<name>A0A1Y1VUI4_9FUNG</name>
<reference evidence="1 2" key="1">
    <citation type="submission" date="2016-07" db="EMBL/GenBank/DDBJ databases">
        <title>Pervasive Adenine N6-methylation of Active Genes in Fungi.</title>
        <authorList>
            <consortium name="DOE Joint Genome Institute"/>
            <person name="Mondo S.J."/>
            <person name="Dannebaum R.O."/>
            <person name="Kuo R.C."/>
            <person name="Labutti K."/>
            <person name="Haridas S."/>
            <person name="Kuo A."/>
            <person name="Salamov A."/>
            <person name="Ahrendt S.R."/>
            <person name="Lipzen A."/>
            <person name="Sullivan W."/>
            <person name="Andreopoulos W.B."/>
            <person name="Clum A."/>
            <person name="Lindquist E."/>
            <person name="Daum C."/>
            <person name="Ramamoorthy G.K."/>
            <person name="Gryganskyi A."/>
            <person name="Culley D."/>
            <person name="Magnuson J.K."/>
            <person name="James T.Y."/>
            <person name="O'Malley M.A."/>
            <person name="Stajich J.E."/>
            <person name="Spatafora J.W."/>
            <person name="Visel A."/>
            <person name="Grigoriev I.V."/>
        </authorList>
    </citation>
    <scope>NUCLEOTIDE SEQUENCE [LARGE SCALE GENOMIC DNA]</scope>
    <source>
        <strain evidence="1 2">ATCC 12442</strain>
    </source>
</reference>
<dbReference type="RefSeq" id="XP_040739419.1">
    <property type="nucleotide sequence ID" value="XM_040883494.1"/>
</dbReference>
<evidence type="ECO:0000313" key="1">
    <source>
        <dbReference type="EMBL" id="ORX64958.1"/>
    </source>
</evidence>
<proteinExistence type="predicted"/>
<dbReference type="GeneID" id="63800142"/>
<protein>
    <submittedName>
        <fullName evidence="1">Uncharacterized protein</fullName>
    </submittedName>
</protein>
<accession>A0A1Y1VUI4</accession>
<organism evidence="1 2">
    <name type="scientific">Linderina pennispora</name>
    <dbReference type="NCBI Taxonomy" id="61395"/>
    <lineage>
        <taxon>Eukaryota</taxon>
        <taxon>Fungi</taxon>
        <taxon>Fungi incertae sedis</taxon>
        <taxon>Zoopagomycota</taxon>
        <taxon>Kickxellomycotina</taxon>
        <taxon>Kickxellomycetes</taxon>
        <taxon>Kickxellales</taxon>
        <taxon>Kickxellaceae</taxon>
        <taxon>Linderina</taxon>
    </lineage>
</organism>
<dbReference type="AlphaFoldDB" id="A0A1Y1VUI4"/>
<comment type="caution">
    <text evidence="1">The sequence shown here is derived from an EMBL/GenBank/DDBJ whole genome shotgun (WGS) entry which is preliminary data.</text>
</comment>
<evidence type="ECO:0000313" key="2">
    <source>
        <dbReference type="Proteomes" id="UP000193922"/>
    </source>
</evidence>